<evidence type="ECO:0000256" key="3">
    <source>
        <dbReference type="ARBA" id="ARBA00022692"/>
    </source>
</evidence>
<feature type="transmembrane region" description="Helical" evidence="7">
    <location>
        <begin position="303"/>
        <end position="327"/>
    </location>
</feature>
<evidence type="ECO:0000313" key="9">
    <source>
        <dbReference type="Proteomes" id="UP000002009"/>
    </source>
</evidence>
<comment type="subcellular location">
    <subcellularLocation>
        <location evidence="1">Plastid</location>
        <location evidence="1">Chloroplast inner membrane</location>
        <topology evidence="1">Multi-pass membrane protein</topology>
    </subcellularLocation>
</comment>
<dbReference type="Proteomes" id="UP000002009">
    <property type="component" value="Chromosome 10"/>
</dbReference>
<dbReference type="GO" id="GO:0015140">
    <property type="term" value="F:malate transmembrane transporter activity"/>
    <property type="evidence" value="ECO:0007669"/>
    <property type="project" value="UniProtKB-ARBA"/>
</dbReference>
<feature type="transmembrane region" description="Helical" evidence="7">
    <location>
        <begin position="71"/>
        <end position="90"/>
    </location>
</feature>
<reference evidence="8 9" key="1">
    <citation type="journal article" date="2009" name="Science">
        <title>Green evolution and dynamic adaptations revealed by genomes of the marine picoeukaryotes Micromonas.</title>
        <authorList>
            <person name="Worden A.Z."/>
            <person name="Lee J.H."/>
            <person name="Mock T."/>
            <person name="Rouze P."/>
            <person name="Simmons M.P."/>
            <person name="Aerts A.L."/>
            <person name="Allen A.E."/>
            <person name="Cuvelier M.L."/>
            <person name="Derelle E."/>
            <person name="Everett M.V."/>
            <person name="Foulon E."/>
            <person name="Grimwood J."/>
            <person name="Gundlach H."/>
            <person name="Henrissat B."/>
            <person name="Napoli C."/>
            <person name="McDonald S.M."/>
            <person name="Parker M.S."/>
            <person name="Rombauts S."/>
            <person name="Salamov A."/>
            <person name="Von Dassow P."/>
            <person name="Badger J.H."/>
            <person name="Coutinho P.M."/>
            <person name="Demir E."/>
            <person name="Dubchak I."/>
            <person name="Gentemann C."/>
            <person name="Eikrem W."/>
            <person name="Gready J.E."/>
            <person name="John U."/>
            <person name="Lanier W."/>
            <person name="Lindquist E.A."/>
            <person name="Lucas S."/>
            <person name="Mayer K.F."/>
            <person name="Moreau H."/>
            <person name="Not F."/>
            <person name="Otillar R."/>
            <person name="Panaud O."/>
            <person name="Pangilinan J."/>
            <person name="Paulsen I."/>
            <person name="Piegu B."/>
            <person name="Poliakov A."/>
            <person name="Robbens S."/>
            <person name="Schmutz J."/>
            <person name="Toulza E."/>
            <person name="Wyss T."/>
            <person name="Zelensky A."/>
            <person name="Zhou K."/>
            <person name="Armbrust E.V."/>
            <person name="Bhattacharya D."/>
            <person name="Goodenough U.W."/>
            <person name="Van de Peer Y."/>
            <person name="Grigoriev I.V."/>
        </authorList>
    </citation>
    <scope>NUCLEOTIDE SEQUENCE [LARGE SCALE GENOMIC DNA]</scope>
    <source>
        <strain evidence="9">RCC299 / NOUM17</strain>
    </source>
</reference>
<dbReference type="AlphaFoldDB" id="C1FI02"/>
<dbReference type="InterPro" id="IPR001898">
    <property type="entry name" value="SLC13A/DASS"/>
</dbReference>
<feature type="transmembrane region" description="Helical" evidence="7">
    <location>
        <begin position="428"/>
        <end position="446"/>
    </location>
</feature>
<evidence type="ECO:0000256" key="1">
    <source>
        <dbReference type="ARBA" id="ARBA00004478"/>
    </source>
</evidence>
<feature type="transmembrane region" description="Helical" evidence="7">
    <location>
        <begin position="270"/>
        <end position="291"/>
    </location>
</feature>
<evidence type="ECO:0000256" key="4">
    <source>
        <dbReference type="ARBA" id="ARBA00022780"/>
    </source>
</evidence>
<keyword evidence="3 7" id="KW-0812">Transmembrane</keyword>
<sequence>MFSVALGLAVYFVVPCPADLTREAWRLLAIFCTTVAGLVVKPAPVGMWCFMSLTFTVMTKTLTFEQGLASLTNQVIWLIVVASFFARAFIKTGFGDRLGLLFVRAFGSDTLKLAYGLQTAEAFLSPAMPSTTARAAGVFVPIVNSLDDRTKTYLMSQQLQGGNVTSCLLVSAAAQNFLCMQIATGMGIPFTNPFMDWLVASSVPSILGILATPIVIYLIDPPGVKETPEAPIIAAKKLEELGPIRGNELKMVGGLAITVFMWIFGTKIGVSPALAAMIGFSLLMIMNVISWDEALEQKGAWDTLLWFSVLISMSGQLNTMGVVPHFANAVSSSLAAMDMGWMQVFALLHGVYFIMHYFFASQSAHVGALYPAFLSMMLASGTPPMLAALTLGFNTNLFGGLTHYASGQAACYFSSGHVPMSLLWKQGAYMSVVNLLIYSTVGMAWWKMLGLW</sequence>
<dbReference type="RefSeq" id="XP_002508381.1">
    <property type="nucleotide sequence ID" value="XM_002508335.1"/>
</dbReference>
<protein>
    <submittedName>
        <fullName evidence="8">Divalent Anion:Na+ symporter family</fullName>
    </submittedName>
</protein>
<evidence type="ECO:0000313" key="8">
    <source>
        <dbReference type="EMBL" id="ACO69639.1"/>
    </source>
</evidence>
<dbReference type="eggNOG" id="ENOG502QQ8W">
    <property type="taxonomic scope" value="Eukaryota"/>
</dbReference>
<dbReference type="PANTHER" id="PTHR42826">
    <property type="entry name" value="DICARBOXYLATE TRANSPORTER 2.1, CHLOROPLASTIC"/>
    <property type="match status" value="1"/>
</dbReference>
<dbReference type="GO" id="GO:0009706">
    <property type="term" value="C:chloroplast inner membrane"/>
    <property type="evidence" value="ECO:0007669"/>
    <property type="project" value="UniProtKB-SubCell"/>
</dbReference>
<dbReference type="GeneID" id="8246926"/>
<evidence type="ECO:0000256" key="6">
    <source>
        <dbReference type="ARBA" id="ARBA00023136"/>
    </source>
</evidence>
<dbReference type="InterPro" id="IPR030676">
    <property type="entry name" value="CitT-rel"/>
</dbReference>
<dbReference type="KEGG" id="mis:MICPUN_104955"/>
<keyword evidence="5 7" id="KW-1133">Transmembrane helix</keyword>
<keyword evidence="9" id="KW-1185">Reference proteome</keyword>
<evidence type="ECO:0000256" key="7">
    <source>
        <dbReference type="SAM" id="Phobius"/>
    </source>
</evidence>
<dbReference type="Pfam" id="PF00939">
    <property type="entry name" value="Na_sulph_symp"/>
    <property type="match status" value="1"/>
</dbReference>
<feature type="transmembrane region" description="Helical" evidence="7">
    <location>
        <begin position="339"/>
        <end position="360"/>
    </location>
</feature>
<organism evidence="8 9">
    <name type="scientific">Micromonas commoda (strain RCC299 / NOUM17 / CCMP2709)</name>
    <name type="common">Picoplanktonic green alga</name>
    <dbReference type="NCBI Taxonomy" id="296587"/>
    <lineage>
        <taxon>Eukaryota</taxon>
        <taxon>Viridiplantae</taxon>
        <taxon>Chlorophyta</taxon>
        <taxon>Mamiellophyceae</taxon>
        <taxon>Mamiellales</taxon>
        <taxon>Mamiellaceae</taxon>
        <taxon>Micromonas</taxon>
    </lineage>
</organism>
<feature type="transmembrane region" description="Helical" evidence="7">
    <location>
        <begin position="197"/>
        <end position="219"/>
    </location>
</feature>
<accession>C1FI02</accession>
<dbReference type="OMA" id="HYFFASQ"/>
<proteinExistence type="inferred from homology"/>
<comment type="similarity">
    <text evidence="2">Belongs to the SLC13A/DASS transporter (TC 2.A.47) family. DIT1 subfamily.</text>
</comment>
<dbReference type="STRING" id="296587.C1FI02"/>
<keyword evidence="4" id="KW-1001">Plastid inner membrane</keyword>
<feature type="transmembrane region" description="Helical" evidence="7">
    <location>
        <begin position="372"/>
        <end position="393"/>
    </location>
</feature>
<feature type="transmembrane region" description="Helical" evidence="7">
    <location>
        <begin position="28"/>
        <end position="50"/>
    </location>
</feature>
<dbReference type="EMBL" id="CP001576">
    <property type="protein sequence ID" value="ACO69639.1"/>
    <property type="molecule type" value="Genomic_DNA"/>
</dbReference>
<dbReference type="OrthoDB" id="1695362at2759"/>
<keyword evidence="4" id="KW-0934">Plastid</keyword>
<evidence type="ECO:0000256" key="5">
    <source>
        <dbReference type="ARBA" id="ARBA00022989"/>
    </source>
</evidence>
<dbReference type="NCBIfam" id="TIGR00785">
    <property type="entry name" value="dass"/>
    <property type="match status" value="1"/>
</dbReference>
<keyword evidence="6 7" id="KW-0472">Membrane</keyword>
<dbReference type="InParanoid" id="C1FI02"/>
<evidence type="ECO:0000256" key="2">
    <source>
        <dbReference type="ARBA" id="ARBA00007349"/>
    </source>
</evidence>
<name>C1FI02_MICCC</name>
<gene>
    <name evidence="8" type="primary">CitT_3</name>
    <name evidence="8" type="ORF">MICPUN_104955</name>
</gene>